<evidence type="ECO:0000256" key="2">
    <source>
        <dbReference type="ARBA" id="ARBA00008814"/>
    </source>
</evidence>
<feature type="domain" description="Fe/B12 periplasmic-binding" evidence="6">
    <location>
        <begin position="70"/>
        <end position="322"/>
    </location>
</feature>
<dbReference type="Proteomes" id="UP001596378">
    <property type="component" value="Unassembled WGS sequence"/>
</dbReference>
<evidence type="ECO:0000256" key="4">
    <source>
        <dbReference type="ARBA" id="ARBA00022729"/>
    </source>
</evidence>
<evidence type="ECO:0000256" key="1">
    <source>
        <dbReference type="ARBA" id="ARBA00004196"/>
    </source>
</evidence>
<comment type="caution">
    <text evidence="7">The sequence shown here is derived from an EMBL/GenBank/DDBJ whole genome shotgun (WGS) entry which is preliminary data.</text>
</comment>
<keyword evidence="4" id="KW-0732">Signal</keyword>
<organism evidence="7 8">
    <name type="scientific">Cohnella cellulosilytica</name>
    <dbReference type="NCBI Taxonomy" id="986710"/>
    <lineage>
        <taxon>Bacteria</taxon>
        <taxon>Bacillati</taxon>
        <taxon>Bacillota</taxon>
        <taxon>Bacilli</taxon>
        <taxon>Bacillales</taxon>
        <taxon>Paenibacillaceae</taxon>
        <taxon>Cohnella</taxon>
    </lineage>
</organism>
<accession>A0ABW2FCW2</accession>
<dbReference type="InterPro" id="IPR051313">
    <property type="entry name" value="Bact_iron-sidero_bind"/>
</dbReference>
<dbReference type="EMBL" id="JBHTAI010000014">
    <property type="protein sequence ID" value="MFC7151088.1"/>
    <property type="molecule type" value="Genomic_DNA"/>
</dbReference>
<protein>
    <submittedName>
        <fullName evidence="7">ABC transporter substrate-binding protein</fullName>
    </submittedName>
</protein>
<keyword evidence="3" id="KW-0813">Transport</keyword>
<dbReference type="InterPro" id="IPR002491">
    <property type="entry name" value="ABC_transptr_periplasmic_BD"/>
</dbReference>
<evidence type="ECO:0000256" key="3">
    <source>
        <dbReference type="ARBA" id="ARBA00022448"/>
    </source>
</evidence>
<evidence type="ECO:0000256" key="5">
    <source>
        <dbReference type="SAM" id="MobiDB-lite"/>
    </source>
</evidence>
<sequence length="322" mass="35689">MLLWIAGCGGTNAGSGSSAPSEKPPVATVAAPPAESPSGSGAEPMEDPAAVRIFTDAIDRQVEVPVKPERIVSLEFTGYLHALGVKPVATSPRFFLPPFAEFMEGAEDLGYPANLEKLAGIEPDLIIAPDYVTQDQMDAFEKIAPVVLLKWSETNNLNRLTMLADLLDRHDEERQWLDSYKRLAEQTREKLRDYVKPGESAAVFYAWSTSINVLAPQVISTLYDDIGFEPTEKMKQRLAAEPDFASETISKELLSDYAADRMFFIAEGELGKELLADLKKNVLSTVPAFREDKVYVLDPNWYSFEPTLLEWQLNNAVEVLAE</sequence>
<evidence type="ECO:0000259" key="6">
    <source>
        <dbReference type="PROSITE" id="PS50983"/>
    </source>
</evidence>
<dbReference type="Pfam" id="PF01497">
    <property type="entry name" value="Peripla_BP_2"/>
    <property type="match status" value="1"/>
</dbReference>
<reference evidence="8" key="1">
    <citation type="journal article" date="2019" name="Int. J. Syst. Evol. Microbiol.">
        <title>The Global Catalogue of Microorganisms (GCM) 10K type strain sequencing project: providing services to taxonomists for standard genome sequencing and annotation.</title>
        <authorList>
            <consortium name="The Broad Institute Genomics Platform"/>
            <consortium name="The Broad Institute Genome Sequencing Center for Infectious Disease"/>
            <person name="Wu L."/>
            <person name="Ma J."/>
        </authorList>
    </citation>
    <scope>NUCLEOTIDE SEQUENCE [LARGE SCALE GENOMIC DNA]</scope>
    <source>
        <strain evidence="8">KCTC 12907</strain>
    </source>
</reference>
<comment type="subcellular location">
    <subcellularLocation>
        <location evidence="1">Cell envelope</location>
    </subcellularLocation>
</comment>
<evidence type="ECO:0000313" key="7">
    <source>
        <dbReference type="EMBL" id="MFC7151088.1"/>
    </source>
</evidence>
<dbReference type="PROSITE" id="PS50983">
    <property type="entry name" value="FE_B12_PBP"/>
    <property type="match status" value="1"/>
</dbReference>
<keyword evidence="8" id="KW-1185">Reference proteome</keyword>
<feature type="compositionally biased region" description="Low complexity" evidence="5">
    <location>
        <begin position="24"/>
        <end position="33"/>
    </location>
</feature>
<feature type="region of interest" description="Disordered" evidence="5">
    <location>
        <begin position="11"/>
        <end position="45"/>
    </location>
</feature>
<proteinExistence type="inferred from homology"/>
<comment type="similarity">
    <text evidence="2">Belongs to the bacterial solute-binding protein 8 family.</text>
</comment>
<evidence type="ECO:0000313" key="8">
    <source>
        <dbReference type="Proteomes" id="UP001596378"/>
    </source>
</evidence>
<dbReference type="PANTHER" id="PTHR30532:SF26">
    <property type="entry name" value="IRON(3+)-HYDROXAMATE-BINDING PROTEIN FHUD"/>
    <property type="match status" value="1"/>
</dbReference>
<dbReference type="Gene3D" id="3.40.50.1980">
    <property type="entry name" value="Nitrogenase molybdenum iron protein domain"/>
    <property type="match status" value="2"/>
</dbReference>
<dbReference type="PANTHER" id="PTHR30532">
    <property type="entry name" value="IRON III DICITRATE-BINDING PERIPLASMIC PROTEIN"/>
    <property type="match status" value="1"/>
</dbReference>
<name>A0ABW2FCW2_9BACL</name>
<gene>
    <name evidence="7" type="ORF">ACFQMJ_21335</name>
</gene>
<dbReference type="SUPFAM" id="SSF53807">
    <property type="entry name" value="Helical backbone' metal receptor"/>
    <property type="match status" value="1"/>
</dbReference>